<dbReference type="Proteomes" id="UP001162162">
    <property type="component" value="Unassembled WGS sequence"/>
</dbReference>
<reference evidence="1" key="1">
    <citation type="journal article" date="2023" name="Insect Mol. Biol.">
        <title>Genome sequencing provides insights into the evolution of gene families encoding plant cell wall-degrading enzymes in longhorned beetles.</title>
        <authorList>
            <person name="Shin N.R."/>
            <person name="Okamura Y."/>
            <person name="Kirsch R."/>
            <person name="Pauchet Y."/>
        </authorList>
    </citation>
    <scope>NUCLEOTIDE SEQUENCE</scope>
    <source>
        <strain evidence="1">AMC_N1</strain>
    </source>
</reference>
<evidence type="ECO:0000313" key="2">
    <source>
        <dbReference type="Proteomes" id="UP001162162"/>
    </source>
</evidence>
<organism evidence="1 2">
    <name type="scientific">Aromia moschata</name>
    <dbReference type="NCBI Taxonomy" id="1265417"/>
    <lineage>
        <taxon>Eukaryota</taxon>
        <taxon>Metazoa</taxon>
        <taxon>Ecdysozoa</taxon>
        <taxon>Arthropoda</taxon>
        <taxon>Hexapoda</taxon>
        <taxon>Insecta</taxon>
        <taxon>Pterygota</taxon>
        <taxon>Neoptera</taxon>
        <taxon>Endopterygota</taxon>
        <taxon>Coleoptera</taxon>
        <taxon>Polyphaga</taxon>
        <taxon>Cucujiformia</taxon>
        <taxon>Chrysomeloidea</taxon>
        <taxon>Cerambycidae</taxon>
        <taxon>Cerambycinae</taxon>
        <taxon>Callichromatini</taxon>
        <taxon>Aromia</taxon>
    </lineage>
</organism>
<name>A0AAV8YHE0_9CUCU</name>
<accession>A0AAV8YHE0</accession>
<keyword evidence="2" id="KW-1185">Reference proteome</keyword>
<feature type="non-terminal residue" evidence="1">
    <location>
        <position position="1"/>
    </location>
</feature>
<proteinExistence type="predicted"/>
<gene>
    <name evidence="1" type="ORF">NQ318_012757</name>
</gene>
<evidence type="ECO:0000313" key="1">
    <source>
        <dbReference type="EMBL" id="KAJ8950678.1"/>
    </source>
</evidence>
<comment type="caution">
    <text evidence="1">The sequence shown here is derived from an EMBL/GenBank/DDBJ whole genome shotgun (WGS) entry which is preliminary data.</text>
</comment>
<dbReference type="AlphaFoldDB" id="A0AAV8YHE0"/>
<protein>
    <submittedName>
        <fullName evidence="1">Uncharacterized protein</fullName>
    </submittedName>
</protein>
<dbReference type="EMBL" id="JAPWTK010000096">
    <property type="protein sequence ID" value="KAJ8950678.1"/>
    <property type="molecule type" value="Genomic_DNA"/>
</dbReference>
<sequence>KRKRISNVTKEIRKFLVSQDYIEDDEINNECDKELEDIVFFLAINTVYKEPLDLDEYSHLMNIVPQLSKCLLINVVCDLNLCEYFSTVVEKLPIWCSIELLEEALPYLKKSIPKMQLHYSFILLKAASNKLVSIGCSREIEEDDEPLQQTISEKAYAVVEEYRKYEDAKELLTMLDGMAKKPKTLSERIHEADVPTIIKHVNKGNRDQKKWFQALLITQVFNNKDAMKCIDKWAHLCDEDDVLRLLNLCSQSHDSEATKLIVKCASELRVHNLMVVIMRYYSQNKFSHVLTEDIRPQLTLLFNQMTEAAELGNSCIRNLLLLLLQNPVDVLRFTYGKCLISPFYTSELREAFLKLRDFSKIDNIGMKTLDYIIVKVKPKAENIDNYVVLLTTMLETRYIIPNMMTTVLFTFLKGYRRNKVCEHLNCALQIVRGVSVGMFVSEETRNFIELLLDIMNENRSSMVKFNHACHQNAKYTVDIIAKLYKTDSESNFQVQPRTTDDGFTTYYTKVLSSKGNVSMLEHFCPNFSMDNYARCVGHLLKILPRLVTPEWLKITEELCNAYGCEQTTELLVDAVILVCQTAQTQGPNDDILMGVTYCIQQFGLIIQQRIQVNSSLDVEISVTKHTCRLLRYIPDAIKEAEGLSLINILTDGSLQSLAKDKAFLYMTLLIKNETLCTALSRKMFV</sequence>